<dbReference type="EMBL" id="JABWAD010000052">
    <property type="protein sequence ID" value="KAF6068732.1"/>
    <property type="molecule type" value="Genomic_DNA"/>
</dbReference>
<evidence type="ECO:0000313" key="2">
    <source>
        <dbReference type="Proteomes" id="UP000536275"/>
    </source>
</evidence>
<evidence type="ECO:0000313" key="1">
    <source>
        <dbReference type="EMBL" id="KAF6068732.1"/>
    </source>
</evidence>
<comment type="caution">
    <text evidence="1">The sequence shown here is derived from an EMBL/GenBank/DDBJ whole genome shotgun (WGS) entry which is preliminary data.</text>
</comment>
<name>A0A8H6BZV5_CANAX</name>
<reference evidence="1 2" key="1">
    <citation type="submission" date="2020-03" db="EMBL/GenBank/DDBJ databases">
        <title>FDA dAtabase for Regulatory Grade micrObial Sequences (FDA-ARGOS): Supporting development and validation of Infectious Disease Dx tests.</title>
        <authorList>
            <person name="Campos J."/>
            <person name="Goldberg B."/>
            <person name="Tallon L."/>
            <person name="Sadzewicz L."/>
            <person name="Vavikolanu K."/>
            <person name="Mehta A."/>
            <person name="Aluvathingal J."/>
            <person name="Nadendla S."/>
            <person name="Nandy P."/>
            <person name="Geyer C."/>
            <person name="Yan Y."/>
            <person name="Sichtig H."/>
        </authorList>
    </citation>
    <scope>NUCLEOTIDE SEQUENCE [LARGE SCALE GENOMIC DNA]</scope>
    <source>
        <strain evidence="1 2">FDAARGOS_656</strain>
    </source>
</reference>
<organism evidence="1 2">
    <name type="scientific">Candida albicans</name>
    <name type="common">Yeast</name>
    <dbReference type="NCBI Taxonomy" id="5476"/>
    <lineage>
        <taxon>Eukaryota</taxon>
        <taxon>Fungi</taxon>
        <taxon>Dikarya</taxon>
        <taxon>Ascomycota</taxon>
        <taxon>Saccharomycotina</taxon>
        <taxon>Pichiomycetes</taxon>
        <taxon>Debaryomycetaceae</taxon>
        <taxon>Candida/Lodderomyces clade</taxon>
        <taxon>Candida</taxon>
    </lineage>
</organism>
<sequence>MDDTLTISIDFIDDQIQQYDFNEPLIIGISGPQGSGKSYLTNQLYNYLQTKYHPNLKTIQFSMDDFYLCKSDQDKLNDSTENPLLKGRGLPGTHELSLLVDTFNKLINNYKQFKKSHLESESDRSNDKYHTLIESPIDIIIFEGWFNGFYSLDPTILQLKYLTSSPSPSPTPTPENNNNHISLQSISIIFQTDQINNVYPWRLQQEHELIAKQQQQQQQQKSVEGTCDQVGMKNDDEIIKFIDRYMPIYLLYYENLCDYGIKHCKNLIISIDSNRRVIKNRVLNNV</sequence>
<accession>A0A8H6BZV5</accession>
<dbReference type="AlphaFoldDB" id="A0A8H6BZV5"/>
<dbReference type="PANTHER" id="PTHR10285">
    <property type="entry name" value="URIDINE KINASE"/>
    <property type="match status" value="1"/>
</dbReference>
<dbReference type="Gene3D" id="3.40.50.300">
    <property type="entry name" value="P-loop containing nucleotide triphosphate hydrolases"/>
    <property type="match status" value="1"/>
</dbReference>
<protein>
    <recommendedName>
        <fullName evidence="3">P-loop containing nucleoside triphosphate hydrolase protein</fullName>
    </recommendedName>
</protein>
<dbReference type="Proteomes" id="UP000536275">
    <property type="component" value="Unassembled WGS sequence"/>
</dbReference>
<dbReference type="SUPFAM" id="SSF52540">
    <property type="entry name" value="P-loop containing nucleoside triphosphate hydrolases"/>
    <property type="match status" value="1"/>
</dbReference>
<dbReference type="InterPro" id="IPR027417">
    <property type="entry name" value="P-loop_NTPase"/>
</dbReference>
<evidence type="ECO:0008006" key="3">
    <source>
        <dbReference type="Google" id="ProtNLM"/>
    </source>
</evidence>
<proteinExistence type="predicted"/>
<gene>
    <name evidence="1" type="ORF">FOB64_003921</name>
</gene>